<protein>
    <submittedName>
        <fullName evidence="1">Uncharacterized protein</fullName>
    </submittedName>
</protein>
<keyword evidence="2" id="KW-1185">Reference proteome</keyword>
<evidence type="ECO:0000313" key="1">
    <source>
        <dbReference type="EMBL" id="KAJ8681602.1"/>
    </source>
</evidence>
<evidence type="ECO:0000313" key="2">
    <source>
        <dbReference type="Proteomes" id="UP001239111"/>
    </source>
</evidence>
<name>A0ACC2PDR2_9HYME</name>
<accession>A0ACC2PDR2</accession>
<gene>
    <name evidence="1" type="ORF">QAD02_017394</name>
</gene>
<reference evidence="1" key="1">
    <citation type="submission" date="2023-04" db="EMBL/GenBank/DDBJ databases">
        <title>A chromosome-level genome assembly of the parasitoid wasp Eretmocerus hayati.</title>
        <authorList>
            <person name="Zhong Y."/>
            <person name="Liu S."/>
            <person name="Liu Y."/>
        </authorList>
    </citation>
    <scope>NUCLEOTIDE SEQUENCE</scope>
    <source>
        <strain evidence="1">ZJU_SS_LIU_2023</strain>
    </source>
</reference>
<dbReference type="Proteomes" id="UP001239111">
    <property type="component" value="Chromosome 1"/>
</dbReference>
<sequence length="349" mass="39626">MGQNKQRGQIAYLVSLQSATATCRVAFGTVLAADAAALEPIAVISRFVRQMLVPHRDKPTPGCPDRGYRHLASIHIPHNNKVPPSPPPNHQPSVAEFKEDTMELHTLFPQNTNRPLTTFESHANGNRKSSPTTMSTFSGIGSDNWFFVAQDPHEDAILADGIERFCNDLQLSPDEFKVLVLAWKLNAEQMCRFTREEFVVGLKSMKVDSIKGIQMHLPELVQELVGDGESFKDLYRFTFRFGLDVSSGQRILPADMAIVLWRLVFTIREPPLLDRWLNFLECHHVRGIPRDTWNMFLNFAESIGDDLGLYNDFEAWPSLFDDFVEYQNDCQNQNITKEDLIKDSSAEND</sequence>
<organism evidence="1 2">
    <name type="scientific">Eretmocerus hayati</name>
    <dbReference type="NCBI Taxonomy" id="131215"/>
    <lineage>
        <taxon>Eukaryota</taxon>
        <taxon>Metazoa</taxon>
        <taxon>Ecdysozoa</taxon>
        <taxon>Arthropoda</taxon>
        <taxon>Hexapoda</taxon>
        <taxon>Insecta</taxon>
        <taxon>Pterygota</taxon>
        <taxon>Neoptera</taxon>
        <taxon>Endopterygota</taxon>
        <taxon>Hymenoptera</taxon>
        <taxon>Apocrita</taxon>
        <taxon>Proctotrupomorpha</taxon>
        <taxon>Chalcidoidea</taxon>
        <taxon>Aphelinidae</taxon>
        <taxon>Aphelininae</taxon>
        <taxon>Eretmocerus</taxon>
    </lineage>
</organism>
<dbReference type="EMBL" id="CM056741">
    <property type="protein sequence ID" value="KAJ8681602.1"/>
    <property type="molecule type" value="Genomic_DNA"/>
</dbReference>
<proteinExistence type="predicted"/>
<comment type="caution">
    <text evidence="1">The sequence shown here is derived from an EMBL/GenBank/DDBJ whole genome shotgun (WGS) entry which is preliminary data.</text>
</comment>